<dbReference type="Pfam" id="PF13456">
    <property type="entry name" value="RVT_3"/>
    <property type="match status" value="1"/>
</dbReference>
<dbReference type="InterPro" id="IPR000477">
    <property type="entry name" value="RT_dom"/>
</dbReference>
<dbReference type="CDD" id="cd00303">
    <property type="entry name" value="retropepsin_like"/>
    <property type="match status" value="1"/>
</dbReference>
<dbReference type="Pfam" id="PF17919">
    <property type="entry name" value="RT_RNaseH_2"/>
    <property type="match status" value="1"/>
</dbReference>
<dbReference type="InterPro" id="IPR000467">
    <property type="entry name" value="G_patch_dom"/>
</dbReference>
<dbReference type="InterPro" id="IPR043502">
    <property type="entry name" value="DNA/RNA_pol_sf"/>
</dbReference>
<dbReference type="EMBL" id="JARPOI010000005">
    <property type="protein sequence ID" value="KAJ9180899.1"/>
    <property type="molecule type" value="Genomic_DNA"/>
</dbReference>
<keyword evidence="1" id="KW-0233">DNA recombination</keyword>
<dbReference type="CDD" id="cd09279">
    <property type="entry name" value="RNase_HI_like"/>
    <property type="match status" value="1"/>
</dbReference>
<dbReference type="InterPro" id="IPR021109">
    <property type="entry name" value="Peptidase_aspartic_dom_sf"/>
</dbReference>
<dbReference type="Pfam" id="PF17921">
    <property type="entry name" value="Integrase_H2C2"/>
    <property type="match status" value="1"/>
</dbReference>
<protein>
    <submittedName>
        <fullName evidence="6">Uncharacterized protein</fullName>
    </submittedName>
</protein>
<dbReference type="Pfam" id="PF00665">
    <property type="entry name" value="rve"/>
    <property type="match status" value="1"/>
</dbReference>
<comment type="caution">
    <text evidence="6">The sequence shown here is derived from an EMBL/GenBank/DDBJ whole genome shotgun (WGS) entry which is preliminary data.</text>
</comment>
<dbReference type="Proteomes" id="UP001174677">
    <property type="component" value="Chromosome 5"/>
</dbReference>
<dbReference type="SUPFAM" id="SSF56672">
    <property type="entry name" value="DNA/RNA polymerases"/>
    <property type="match status" value="1"/>
</dbReference>
<evidence type="ECO:0000256" key="2">
    <source>
        <dbReference type="SAM" id="MobiDB-lite"/>
    </source>
</evidence>
<evidence type="ECO:0000256" key="1">
    <source>
        <dbReference type="ARBA" id="ARBA00023172"/>
    </source>
</evidence>
<evidence type="ECO:0000259" key="5">
    <source>
        <dbReference type="PROSITE" id="PS50994"/>
    </source>
</evidence>
<dbReference type="PROSITE" id="PS50879">
    <property type="entry name" value="RNASE_H_1"/>
    <property type="match status" value="1"/>
</dbReference>
<dbReference type="Gene3D" id="3.30.70.270">
    <property type="match status" value="2"/>
</dbReference>
<evidence type="ECO:0000259" key="4">
    <source>
        <dbReference type="PROSITE" id="PS50879"/>
    </source>
</evidence>
<feature type="region of interest" description="Disordered" evidence="2">
    <location>
        <begin position="89"/>
        <end position="108"/>
    </location>
</feature>
<organism evidence="6 7">
    <name type="scientific">Hevea brasiliensis</name>
    <name type="common">Para rubber tree</name>
    <name type="synonym">Siphonia brasiliensis</name>
    <dbReference type="NCBI Taxonomy" id="3981"/>
    <lineage>
        <taxon>Eukaryota</taxon>
        <taxon>Viridiplantae</taxon>
        <taxon>Streptophyta</taxon>
        <taxon>Embryophyta</taxon>
        <taxon>Tracheophyta</taxon>
        <taxon>Spermatophyta</taxon>
        <taxon>Magnoliopsida</taxon>
        <taxon>eudicotyledons</taxon>
        <taxon>Gunneridae</taxon>
        <taxon>Pentapetalae</taxon>
        <taxon>rosids</taxon>
        <taxon>fabids</taxon>
        <taxon>Malpighiales</taxon>
        <taxon>Euphorbiaceae</taxon>
        <taxon>Crotonoideae</taxon>
        <taxon>Micrandreae</taxon>
        <taxon>Hevea</taxon>
    </lineage>
</organism>
<dbReference type="SUPFAM" id="SSF53098">
    <property type="entry name" value="Ribonuclease H-like"/>
    <property type="match status" value="2"/>
</dbReference>
<dbReference type="InterPro" id="IPR041577">
    <property type="entry name" value="RT_RNaseH_2"/>
</dbReference>
<feature type="domain" description="G-patch" evidence="3">
    <location>
        <begin position="241"/>
        <end position="287"/>
    </location>
</feature>
<reference evidence="6" key="1">
    <citation type="journal article" date="2023" name="Plant Biotechnol. J.">
        <title>Chromosome-level wild Hevea brasiliensis genome provides new tools for genomic-assisted breeding and valuable loci to elevate rubber yield.</title>
        <authorList>
            <person name="Cheng H."/>
            <person name="Song X."/>
            <person name="Hu Y."/>
            <person name="Wu T."/>
            <person name="Yang Q."/>
            <person name="An Z."/>
            <person name="Feng S."/>
            <person name="Deng Z."/>
            <person name="Wu W."/>
            <person name="Zeng X."/>
            <person name="Tu M."/>
            <person name="Wang X."/>
            <person name="Huang H."/>
        </authorList>
    </citation>
    <scope>NUCLEOTIDE SEQUENCE</scope>
    <source>
        <strain evidence="6">MT/VB/25A 57/8</strain>
    </source>
</reference>
<feature type="domain" description="RNase H type-1" evidence="4">
    <location>
        <begin position="858"/>
        <end position="987"/>
    </location>
</feature>
<dbReference type="PROSITE" id="PS50174">
    <property type="entry name" value="G_PATCH"/>
    <property type="match status" value="1"/>
</dbReference>
<dbReference type="InterPro" id="IPR041588">
    <property type="entry name" value="Integrase_H2C2"/>
</dbReference>
<name>A0ABQ9MKR9_HEVBR</name>
<dbReference type="Pfam" id="PF01585">
    <property type="entry name" value="G-patch"/>
    <property type="match status" value="1"/>
</dbReference>
<feature type="non-terminal residue" evidence="6">
    <location>
        <position position="1"/>
    </location>
</feature>
<dbReference type="Gene3D" id="1.10.340.70">
    <property type="match status" value="1"/>
</dbReference>
<dbReference type="InterPro" id="IPR043128">
    <property type="entry name" value="Rev_trsase/Diguanyl_cyclase"/>
</dbReference>
<proteinExistence type="predicted"/>
<accession>A0ABQ9MKR9</accession>
<gene>
    <name evidence="6" type="ORF">P3X46_009086</name>
</gene>
<dbReference type="Gene3D" id="2.40.70.10">
    <property type="entry name" value="Acid Proteases"/>
    <property type="match status" value="1"/>
</dbReference>
<evidence type="ECO:0000313" key="6">
    <source>
        <dbReference type="EMBL" id="KAJ9180899.1"/>
    </source>
</evidence>
<sequence>TLTTLLRAVVKQNLKSWEDCIPLVEFAYNRNVHSSTGYSPFEIVYGFNPSTPLDLLPLPVNELASLDGKRKAELVKKIHEQAKLQIEKNNEKYASQANKGRKKEVDPAGLGHNKALHVTVKCKGCIVAKVLIDNGSALNVLPSATLARLPVDQSHIRQSAMVVRAFDGTRREVLGDIDLPIQVGACTFNVTFQDGKIITVRGEEAILVTKPQSLPYVEAAEESLESSFQALELQDTGKEGAMAMVAKVMSRNGYQEGKGLGTALQGIVEPIPAIQKIGRCGLGYEEDALVDGRFWMRRMLRDQRFDQETGKMKIVPRITEIFTKPVIQHPAKEDDEKDEPSLMPCENETRTINLGTEEVKRELKVVESEELGDMICLLKEFLDVFSWSYDDMVGLDPQIVTHKIPLIPGTIPVKQKLRRMNPDTLLKVRDEVKKQYDAGFLEVVKYPQWVANVVPVMKKDGRVRVCVDYRDLNKASLKDDFPLPHIDVLVDNAAGLGRCSCIDGASGYNQIPMDKEDKDKTAFITQWGVFCYRVMPFGLKNAGATYQRAMVTLFHDMMHKEVEVYVDDMIIKSRGEESHVQVMRRVLERLRKYKLKLNPAKCIFGARSGKLLGFIVSEKGIEVDPDKVRAIQEMPSPKTEREVRSFLGKLNYISRFISNLTAKAEPIFRLLRKNNPTQWDSDCQKAFETIKQYLSNPPVLVPPVAGRPLILYMAVQQSSMGCVLGQHDDTGRKERAIYYLSKKFNDCESRYSFLEKTCCALAWTANRLKHYMLNHKTWLISRMDPIRYVFESPFVPGRIAKWQVILSQYDIVYMTRKAVKGSVIADLLAENPIPDYEALDFEFPDEHINEVDCEEEGSVDVWEMYFDGAVNLSGNGIGAVLVSPEGKHFPIAAKLGFDCTNNVAEYEACVMGLHAAIEMKIRKLEVYGDSALIIYQVKGEWQTKDPKLIPYQKYLLEMIREFEEISFTHLSRDKNQFADALATLAVMAQIEEGQTFQTLKIKVRDEPAYCFMIEEELDGKPWYHDILVYCRTGEFPSGASKNEKKMIRRLALGYFPSGETLYKRSSNGELLRCVDAKEAKRILFETHEGNCATHANGHMMAKQIMRRGYFWTTMEKDCIEYFRKCHKCQIYADPINVPPHKLFNLVSPWPFAMWGIDVIGPINPKASNGHRFILVAIDYFSKWVEATSYAHITQNTFLKFFRNNIICRHGLPNEIVTDNAKNLNGPKIQKLCDQYRIRHLNSSPYRPQMNGAVEAANKNLKRIIRKMTVTYRDWHDMLPYALHAYRTSIRTSTGATPYSLVYGMEAVLPVEVEIPSLRILKESGIGESEWIQSRLDQLNLLDEKRLTAACHGQLYQRRMARAFDKNVRPREFLPGDLVLKKVLPNQNDPRGKWSPTYEGPYVVKKAFTGGALILTHMDGEEFPRPVNADTVKRYYA</sequence>
<dbReference type="Pfam" id="PF00078">
    <property type="entry name" value="RVT_1"/>
    <property type="match status" value="1"/>
</dbReference>
<dbReference type="PROSITE" id="PS50994">
    <property type="entry name" value="INTEGRASE"/>
    <property type="match status" value="1"/>
</dbReference>
<feature type="domain" description="Integrase catalytic" evidence="5">
    <location>
        <begin position="1146"/>
        <end position="1305"/>
    </location>
</feature>
<dbReference type="PANTHER" id="PTHR48475:SF1">
    <property type="entry name" value="RNASE H TYPE-1 DOMAIN-CONTAINING PROTEIN"/>
    <property type="match status" value="1"/>
</dbReference>
<dbReference type="Gene3D" id="3.10.20.370">
    <property type="match status" value="1"/>
</dbReference>
<keyword evidence="7" id="KW-1185">Reference proteome</keyword>
<dbReference type="SMART" id="SM00443">
    <property type="entry name" value="G_patch"/>
    <property type="match status" value="1"/>
</dbReference>
<dbReference type="InterPro" id="IPR002156">
    <property type="entry name" value="RNaseH_domain"/>
</dbReference>
<dbReference type="InterPro" id="IPR012337">
    <property type="entry name" value="RNaseH-like_sf"/>
</dbReference>
<dbReference type="InterPro" id="IPR036397">
    <property type="entry name" value="RNaseH_sf"/>
</dbReference>
<dbReference type="PANTHER" id="PTHR48475">
    <property type="entry name" value="RIBONUCLEASE H"/>
    <property type="match status" value="1"/>
</dbReference>
<dbReference type="InterPro" id="IPR001584">
    <property type="entry name" value="Integrase_cat-core"/>
</dbReference>
<dbReference type="Gene3D" id="3.30.420.10">
    <property type="entry name" value="Ribonuclease H-like superfamily/Ribonuclease H"/>
    <property type="match status" value="3"/>
</dbReference>
<evidence type="ECO:0000313" key="7">
    <source>
        <dbReference type="Proteomes" id="UP001174677"/>
    </source>
</evidence>
<evidence type="ECO:0000259" key="3">
    <source>
        <dbReference type="PROSITE" id="PS50174"/>
    </source>
</evidence>
<dbReference type="CDD" id="cd01647">
    <property type="entry name" value="RT_LTR"/>
    <property type="match status" value="1"/>
</dbReference>
<dbReference type="Gene3D" id="3.10.10.10">
    <property type="entry name" value="HIV Type 1 Reverse Transcriptase, subunit A, domain 1"/>
    <property type="match status" value="1"/>
</dbReference>